<dbReference type="InterPro" id="IPR016188">
    <property type="entry name" value="PurM-like_N"/>
</dbReference>
<dbReference type="InterPro" id="IPR010918">
    <property type="entry name" value="PurM-like_C_dom"/>
</dbReference>
<dbReference type="PIRSF" id="PIRSF005644">
    <property type="entry name" value="Hdrgns_mtr_HypE"/>
    <property type="match status" value="1"/>
</dbReference>
<evidence type="ECO:0000259" key="2">
    <source>
        <dbReference type="Pfam" id="PF00586"/>
    </source>
</evidence>
<dbReference type="Pfam" id="PF00586">
    <property type="entry name" value="AIRS"/>
    <property type="match status" value="1"/>
</dbReference>
<dbReference type="SUPFAM" id="SSF56042">
    <property type="entry name" value="PurM C-terminal domain-like"/>
    <property type="match status" value="1"/>
</dbReference>
<dbReference type="AlphaFoldDB" id="A0A1D8CYZ8"/>
<dbReference type="CDD" id="cd02197">
    <property type="entry name" value="HypE"/>
    <property type="match status" value="1"/>
</dbReference>
<evidence type="ECO:0000259" key="3">
    <source>
        <dbReference type="Pfam" id="PF02769"/>
    </source>
</evidence>
<accession>A0A1D8CYZ8</accession>
<dbReference type="SUPFAM" id="SSF55326">
    <property type="entry name" value="PurM N-terminal domain-like"/>
    <property type="match status" value="1"/>
</dbReference>
<dbReference type="KEGG" id="clz:BIU88_02005"/>
<name>A0A1D8CYZ8_CHLLM</name>
<dbReference type="NCBIfam" id="TIGR02124">
    <property type="entry name" value="hypE"/>
    <property type="match status" value="1"/>
</dbReference>
<evidence type="ECO:0000313" key="4">
    <source>
        <dbReference type="EMBL" id="AOS83023.1"/>
    </source>
</evidence>
<dbReference type="RefSeq" id="WP_069808751.1">
    <property type="nucleotide sequence ID" value="NZ_CP017305.1"/>
</dbReference>
<dbReference type="GO" id="GO:0051604">
    <property type="term" value="P:protein maturation"/>
    <property type="evidence" value="ECO:0007669"/>
    <property type="project" value="TreeGrafter"/>
</dbReference>
<dbReference type="PANTHER" id="PTHR30303">
    <property type="entry name" value="HYDROGENASE ISOENZYMES FORMATION PROTEIN HYPE"/>
    <property type="match status" value="1"/>
</dbReference>
<organism evidence="4 5">
    <name type="scientific">Chlorobaculum limnaeum</name>
    <dbReference type="NCBI Taxonomy" id="274537"/>
    <lineage>
        <taxon>Bacteria</taxon>
        <taxon>Pseudomonadati</taxon>
        <taxon>Chlorobiota</taxon>
        <taxon>Chlorobiia</taxon>
        <taxon>Chlorobiales</taxon>
        <taxon>Chlorobiaceae</taxon>
        <taxon>Chlorobaculum</taxon>
    </lineage>
</organism>
<reference evidence="4" key="1">
    <citation type="submission" date="2016-09" db="EMBL/GenBank/DDBJ databases">
        <title>Genome sequence of Chlorobaculum limnaeum.</title>
        <authorList>
            <person name="Liu Z."/>
            <person name="Tank M."/>
            <person name="Bryant D.A."/>
        </authorList>
    </citation>
    <scope>NUCLEOTIDE SEQUENCE [LARGE SCALE GENOMIC DNA]</scope>
    <source>
        <strain evidence="4">DSM 1677</strain>
    </source>
</reference>
<proteinExistence type="inferred from homology"/>
<dbReference type="InterPro" id="IPR036921">
    <property type="entry name" value="PurM-like_N_sf"/>
</dbReference>
<sequence length="347" mass="36446">MTMQLSCPSPILQHETVQMAHGAGGRLSQELTARVFMPHLGNPVLDQLDDQARFEAEPGRIAFTTDTYVVSPIFFPGGNIGELAVNGTVNDLAVGGAAPRYLSAGFVLEEGLPLVDLERIVASMAEAAHKAGVLIVCGDTKVVQKGQCDRIFINTSGVGFIPPGRDVSCRNLRPGDAVLLSGTIGDHGMAVMTTREGLSFQSTIASDSAALNGLIAEVLQVAPNVHAMRDPTRGGVAATLNELATSSSVGIELDEAAIPVREEVRGAAELLGIDPLTVANEGKVLIVVPAADAEAALATMRAHEHGREAAIIGKVTEEHPGMVVMRTPFGSRRIVEMPLGEQLPRIC</sequence>
<evidence type="ECO:0000256" key="1">
    <source>
        <dbReference type="ARBA" id="ARBA00006243"/>
    </source>
</evidence>
<dbReference type="PANTHER" id="PTHR30303:SF0">
    <property type="entry name" value="CARBAMOYL DEHYDRATASE HYPE"/>
    <property type="match status" value="1"/>
</dbReference>
<dbReference type="OrthoDB" id="9801934at2"/>
<comment type="similarity">
    <text evidence="1">Belongs to the HypE family.</text>
</comment>
<dbReference type="STRING" id="274537.BIU88_02005"/>
<dbReference type="Gene3D" id="3.90.650.10">
    <property type="entry name" value="PurM-like C-terminal domain"/>
    <property type="match status" value="1"/>
</dbReference>
<dbReference type="InterPro" id="IPR036676">
    <property type="entry name" value="PurM-like_C_sf"/>
</dbReference>
<dbReference type="EMBL" id="CP017305">
    <property type="protein sequence ID" value="AOS83023.1"/>
    <property type="molecule type" value="Genomic_DNA"/>
</dbReference>
<protein>
    <submittedName>
        <fullName evidence="4">Hydrogenase expression/formation protein HypE</fullName>
    </submittedName>
</protein>
<feature type="domain" description="PurM-like C-terminal" evidence="3">
    <location>
        <begin position="173"/>
        <end position="319"/>
    </location>
</feature>
<dbReference type="InterPro" id="IPR011854">
    <property type="entry name" value="HypE"/>
</dbReference>
<feature type="domain" description="PurM-like N-terminal" evidence="2">
    <location>
        <begin position="49"/>
        <end position="160"/>
    </location>
</feature>
<dbReference type="Gene3D" id="3.30.1330.10">
    <property type="entry name" value="PurM-like, N-terminal domain"/>
    <property type="match status" value="1"/>
</dbReference>
<gene>
    <name evidence="4" type="ORF">BIU88_02005</name>
</gene>
<dbReference type="Proteomes" id="UP000095185">
    <property type="component" value="Chromosome"/>
</dbReference>
<evidence type="ECO:0000313" key="5">
    <source>
        <dbReference type="Proteomes" id="UP000095185"/>
    </source>
</evidence>
<keyword evidence="5" id="KW-1185">Reference proteome</keyword>
<dbReference type="Pfam" id="PF02769">
    <property type="entry name" value="AIRS_C"/>
    <property type="match status" value="1"/>
</dbReference>